<feature type="domain" description="Ricin B lectin" evidence="3">
    <location>
        <begin position="537"/>
        <end position="653"/>
    </location>
</feature>
<reference evidence="5" key="1">
    <citation type="journal article" date="2019" name="Int. J. Syst. Evol. Microbiol.">
        <title>The Global Catalogue of Microorganisms (GCM) 10K type strain sequencing project: providing services to taxonomists for standard genome sequencing and annotation.</title>
        <authorList>
            <consortium name="The Broad Institute Genomics Platform"/>
            <consortium name="The Broad Institute Genome Sequencing Center for Infectious Disease"/>
            <person name="Wu L."/>
            <person name="Ma J."/>
        </authorList>
    </citation>
    <scope>NUCLEOTIDE SEQUENCE [LARGE SCALE GENOMIC DNA]</scope>
    <source>
        <strain evidence="5">JCM 17805</strain>
    </source>
</reference>
<keyword evidence="1" id="KW-0732">Signal</keyword>
<name>A0ABP8V7E7_9GAMM</name>
<dbReference type="EMBL" id="BAABFL010000449">
    <property type="protein sequence ID" value="GAA4651344.1"/>
    <property type="molecule type" value="Genomic_DNA"/>
</dbReference>
<proteinExistence type="predicted"/>
<dbReference type="InterPro" id="IPR036435">
    <property type="entry name" value="Leukocidin/porin_MspA_sf"/>
</dbReference>
<dbReference type="SUPFAM" id="SSF50370">
    <property type="entry name" value="Ricin B-like lectins"/>
    <property type="match status" value="1"/>
</dbReference>
<organism evidence="4 5">
    <name type="scientific">Kistimonas scapharcae</name>
    <dbReference type="NCBI Taxonomy" id="1036133"/>
    <lineage>
        <taxon>Bacteria</taxon>
        <taxon>Pseudomonadati</taxon>
        <taxon>Pseudomonadota</taxon>
        <taxon>Gammaproteobacteria</taxon>
        <taxon>Oceanospirillales</taxon>
        <taxon>Endozoicomonadaceae</taxon>
        <taxon>Kistimonas</taxon>
    </lineage>
</organism>
<evidence type="ECO:0000256" key="1">
    <source>
        <dbReference type="ARBA" id="ARBA00022729"/>
    </source>
</evidence>
<evidence type="ECO:0000259" key="3">
    <source>
        <dbReference type="SMART" id="SM00458"/>
    </source>
</evidence>
<dbReference type="InterPro" id="IPR035992">
    <property type="entry name" value="Ricin_B-like_lectins"/>
</dbReference>
<evidence type="ECO:0000313" key="5">
    <source>
        <dbReference type="Proteomes" id="UP001500604"/>
    </source>
</evidence>
<feature type="compositionally biased region" description="Polar residues" evidence="2">
    <location>
        <begin position="190"/>
        <end position="209"/>
    </location>
</feature>
<protein>
    <recommendedName>
        <fullName evidence="3">Ricin B lectin domain-containing protein</fullName>
    </recommendedName>
</protein>
<keyword evidence="5" id="KW-1185">Reference proteome</keyword>
<dbReference type="Gene3D" id="2.70.240.10">
    <property type="entry name" value="Leukocidin/porin MspA"/>
    <property type="match status" value="1"/>
</dbReference>
<comment type="caution">
    <text evidence="4">The sequence shown here is derived from an EMBL/GenBank/DDBJ whole genome shotgun (WGS) entry which is preliminary data.</text>
</comment>
<sequence>MLQPQTAKPQDGTPTGKPSRFILLAILSLYIQPIIATDKPYMKTTQSVIKQHGELTRFGMILQERLQTIPDQPKNHNHYSTRPLIYINTEAMHSKHALENIRSAFLQGAVVILDNTSGAEGAEKISATISGIGIASPVLLAGLGHHHTPEYKILDISNTEDKPDLVSLHSEQAMDSLAQEAHALLEHWDNNTQSRNYRQRSTQDSSNTYRPETSINVEFRNVGSPCMVGKDYHGNSVTGVSRWTDEMVDACDGKASVSLFYTIDLIRSVASEDGSTEDAKYLRITLNPSGEGGAGWYFTDLPTHKSLWYESLTNRIEWFGPIVEDYTVSVSARDPEVRLFQAVPGNKPQNSNVVELPSIGVGVKIPKGLLNPAIPRPSMGLSTGLFAGFTTDRAVIYKNHEYTIINRSSDNDSATAAWLWSREFDKYSESWRTNSTCLLWCDDPFFNDNAFSPAAYAHFAPGFSATFKVPGNKNDHSSFLFTGTANVVALAGRVQYKFLLQHYAPWSRKGSVHQFAQRWEVNWGSAFFSSDIPMSIEALREESGSGLCLNIAESDIDEGVGSVNLYDCHFRRNQIWGVDSEDRYKTLLQDDFCLTREPDDTATVRRCSHAVNQKWEWEGNWLISQQGGYLTAGTDGSIRITEHTSEAVEWRSYLRKADSTDTLSIQTIPSE</sequence>
<gene>
    <name evidence="4" type="ORF">GCM10023116_36280</name>
</gene>
<evidence type="ECO:0000313" key="4">
    <source>
        <dbReference type="EMBL" id="GAA4651344.1"/>
    </source>
</evidence>
<dbReference type="Gene3D" id="2.70.240.20">
    <property type="entry name" value="Leukocidin/Hemolysin toxin, cytolysin domain"/>
    <property type="match status" value="1"/>
</dbReference>
<dbReference type="SUPFAM" id="SSF56959">
    <property type="entry name" value="Leukocidin-like"/>
    <property type="match status" value="1"/>
</dbReference>
<feature type="region of interest" description="Disordered" evidence="2">
    <location>
        <begin position="189"/>
        <end position="209"/>
    </location>
</feature>
<dbReference type="InterPro" id="IPR016183">
    <property type="entry name" value="Leukocidin/Hemolysin_toxin"/>
</dbReference>
<dbReference type="InterPro" id="IPR000772">
    <property type="entry name" value="Ricin_B_lectin"/>
</dbReference>
<dbReference type="PROSITE" id="PS50231">
    <property type="entry name" value="RICIN_B_LECTIN"/>
    <property type="match status" value="1"/>
</dbReference>
<dbReference type="RefSeq" id="WP_345197706.1">
    <property type="nucleotide sequence ID" value="NZ_BAABFL010000449.1"/>
</dbReference>
<dbReference type="Proteomes" id="UP001500604">
    <property type="component" value="Unassembled WGS sequence"/>
</dbReference>
<dbReference type="Pfam" id="PF07968">
    <property type="entry name" value="Leukocidin"/>
    <property type="match status" value="1"/>
</dbReference>
<accession>A0ABP8V7E7</accession>
<dbReference type="SMART" id="SM00458">
    <property type="entry name" value="RICIN"/>
    <property type="match status" value="1"/>
</dbReference>
<evidence type="ECO:0000256" key="2">
    <source>
        <dbReference type="SAM" id="MobiDB-lite"/>
    </source>
</evidence>